<dbReference type="InterPro" id="IPR009003">
    <property type="entry name" value="Peptidase_S1_PA"/>
</dbReference>
<dbReference type="Gene3D" id="2.40.10.10">
    <property type="entry name" value="Trypsin-like serine proteases"/>
    <property type="match status" value="2"/>
</dbReference>
<evidence type="ECO:0000256" key="10">
    <source>
        <dbReference type="ARBA" id="ARBA00032565"/>
    </source>
</evidence>
<dbReference type="RefSeq" id="WP_131891176.1">
    <property type="nucleotide sequence ID" value="NZ_SMKU01000030.1"/>
</dbReference>
<dbReference type="Gene3D" id="2.130.10.10">
    <property type="entry name" value="YVTN repeat-like/Quinoprotein amine dehydrogenase"/>
    <property type="match status" value="4"/>
</dbReference>
<evidence type="ECO:0000313" key="13">
    <source>
        <dbReference type="Proteomes" id="UP000294513"/>
    </source>
</evidence>
<dbReference type="InterPro" id="IPR044536">
    <property type="entry name" value="PEX7"/>
</dbReference>
<dbReference type="InterPro" id="IPR043504">
    <property type="entry name" value="Peptidase_S1_PA_chymotrypsin"/>
</dbReference>
<evidence type="ECO:0000256" key="5">
    <source>
        <dbReference type="ARBA" id="ARBA00022574"/>
    </source>
</evidence>
<evidence type="ECO:0000256" key="9">
    <source>
        <dbReference type="ARBA" id="ARBA00024017"/>
    </source>
</evidence>
<dbReference type="EMBL" id="SMKU01000030">
    <property type="protein sequence ID" value="TDD93516.1"/>
    <property type="molecule type" value="Genomic_DNA"/>
</dbReference>
<proteinExistence type="inferred from homology"/>
<dbReference type="GO" id="GO:0005829">
    <property type="term" value="C:cytosol"/>
    <property type="evidence" value="ECO:0007669"/>
    <property type="project" value="UniProtKB-SubCell"/>
</dbReference>
<dbReference type="Pfam" id="PF13365">
    <property type="entry name" value="Trypsin_2"/>
    <property type="match status" value="1"/>
</dbReference>
<dbReference type="PRINTS" id="PR00320">
    <property type="entry name" value="GPROTEINBRPT"/>
</dbReference>
<comment type="subcellular location">
    <subcellularLocation>
        <location evidence="2">Cytoplasm</location>
        <location evidence="2">Cytosol</location>
    </subcellularLocation>
    <subcellularLocation>
        <location evidence="1">Peroxisome matrix</location>
    </subcellularLocation>
</comment>
<dbReference type="InterPro" id="IPR001680">
    <property type="entry name" value="WD40_rpt"/>
</dbReference>
<protein>
    <recommendedName>
        <fullName evidence="10">Peroxin-7</fullName>
    </recommendedName>
</protein>
<dbReference type="InterPro" id="IPR036322">
    <property type="entry name" value="WD40_repeat_dom_sf"/>
</dbReference>
<keyword evidence="8" id="KW-0576">Peroxisome</keyword>
<reference evidence="12 13" key="1">
    <citation type="submission" date="2019-03" db="EMBL/GenBank/DDBJ databases">
        <title>Draft genome sequences of novel Actinobacteria.</title>
        <authorList>
            <person name="Sahin N."/>
            <person name="Ay H."/>
            <person name="Saygin H."/>
        </authorList>
    </citation>
    <scope>NUCLEOTIDE SEQUENCE [LARGE SCALE GENOMIC DNA]</scope>
    <source>
        <strain evidence="12 13">H3C3</strain>
    </source>
</reference>
<dbReference type="SUPFAM" id="SSF50494">
    <property type="entry name" value="Trypsin-like serine proteases"/>
    <property type="match status" value="1"/>
</dbReference>
<feature type="repeat" description="WD" evidence="11">
    <location>
        <begin position="1258"/>
        <end position="1294"/>
    </location>
</feature>
<dbReference type="SMART" id="SM00320">
    <property type="entry name" value="WD40"/>
    <property type="match status" value="13"/>
</dbReference>
<dbReference type="PANTHER" id="PTHR46027">
    <property type="entry name" value="PEROXISOMAL TARGETING SIGNAL 2 RECEPTOR"/>
    <property type="match status" value="1"/>
</dbReference>
<evidence type="ECO:0000256" key="6">
    <source>
        <dbReference type="ARBA" id="ARBA00022737"/>
    </source>
</evidence>
<evidence type="ECO:0000256" key="2">
    <source>
        <dbReference type="ARBA" id="ARBA00004514"/>
    </source>
</evidence>
<dbReference type="OrthoDB" id="218695at2"/>
<dbReference type="GO" id="GO:0016558">
    <property type="term" value="P:protein import into peroxisome matrix"/>
    <property type="evidence" value="ECO:0007669"/>
    <property type="project" value="InterPro"/>
</dbReference>
<feature type="repeat" description="WD" evidence="11">
    <location>
        <begin position="1164"/>
        <end position="1200"/>
    </location>
</feature>
<name>A0A4R5C4Z4_9ACTN</name>
<keyword evidence="13" id="KW-1185">Reference proteome</keyword>
<feature type="repeat" description="WD" evidence="11">
    <location>
        <begin position="976"/>
        <end position="1012"/>
    </location>
</feature>
<evidence type="ECO:0000256" key="4">
    <source>
        <dbReference type="ARBA" id="ARBA00022490"/>
    </source>
</evidence>
<dbReference type="Pfam" id="PF00400">
    <property type="entry name" value="WD40"/>
    <property type="match status" value="12"/>
</dbReference>
<keyword evidence="6" id="KW-0677">Repeat</keyword>
<sequence>MPHPVVPSLPRERRVRDVGGLDRAASAVCAVYVGGERTGSGVLVADGLVLTAAHTLTVASPDDGPITVRFLEEPDDPPVSAQRADVDDQGAAAKLDVALLRLESTPGPALPVPIELWPALRCPTDVHVFGYPLDEGPNPHGIWRRLRVAGPVRGGMVQLDWNVVGTLIGHSGGPVCDSSGLMVGILVAGSEQGRFDRMVPVQEIRRAWSGLPRPWLMAGENARGHFVQRAAGQRSAARGGDLFRGRVAALHKIQSWLRADVCPGVPLVVTAQPGAGKSAVVARVAVIAEQTGENPGVAFHARGAREADLTDAISAACRADAPESASWKELVQDLADRSPARPLVIIVDALDEAVEQDIPEIRAVLRDLARLDWIRVIVATRELRTSDPYLPGGHLHGLGVTRGPDSQNVVDLDSDRYFEPEDLRAYASALLTQTDFAKPGPAGAAWETYRQATSQCTRLAGEIAKRAGRNYLVAGMAAFQLAEDPVALDARSPDFDSSELPSGVGEALAKHLERLSVTAQRQQRALLTALAYGRGSGLDDHRWLRFAKALGYEATMAELDVLRESAAVDYLLETAVETEGTQVTRLFHQALVDELLAGRNVRRDESRLLELLRSESADGGWLAASRYARHHAPDHAARAGTLPNLLAEPDFLVGMAPGAMRSAVRSLTVATRAAPGAIYDLSVPFMEDDPGLNSAILQMVCSVQGNENLAGRLADLALDCPWRAAVRLRPLDTALARFEGHADQVWSATVLSWPGMDHHVLVTTSEDGTAQVWDPLRPESEFARFGRHTGPVQRAATLPWPDMSYPAVVTTSADGTARVWDPLEPDAELARFDGHTGPVSNVTALTWPGLDRPVLVTTSADGTARVWDPLEPDAELARFDGHAGAVWGVATLAWPGLDHPVVATTSADGTARVWNPLEPEVELARFQGHTGPVSNVTTLTWPGLDRPVLVTTSADTADGTARVWDPLEPGAELARFQGHSAQVRGIAALTWPGLDHPVVVTASTDGTARVWDPLKPDAELARFDGHTGAVWGVATMAWPGLDHSVVVSASEDGTARVWDPRGPDAEPAPFDGHAGPVEGLATLPWPGLEHFAVVTTSVDRTARVWDPLHPDVELARFEAHTAQIRHATALAWPGLDHPVVVTTSADRTARVWDPLNPHAELARFDGHTERVQAITTMAWPDLDHHVIATASHDRTARVWDPLNPDVELARFDGHGERVQGITTLPWPDLNHSAIVTTSFDATARVWDPLRPNAELARFDAHTGPVRAVLTLPWPGLDHPVVVTTSDDGTARIWDPLRPNVELGCFDAHSGRVWGATTLTWPGLEHPAVITTSADATARVWDPRRPDTELARVSLISTGYAVVVVAPLTAVVSTSRGFIVVSLKPTPRAT</sequence>
<keyword evidence="3" id="KW-0813">Transport</keyword>
<evidence type="ECO:0000256" key="3">
    <source>
        <dbReference type="ARBA" id="ARBA00022448"/>
    </source>
</evidence>
<dbReference type="InterPro" id="IPR015943">
    <property type="entry name" value="WD40/YVTN_repeat-like_dom_sf"/>
</dbReference>
<feature type="repeat" description="WD" evidence="11">
    <location>
        <begin position="832"/>
        <end position="868"/>
    </location>
</feature>
<comment type="caution">
    <text evidence="12">The sequence shown here is derived from an EMBL/GenBank/DDBJ whole genome shotgun (WGS) entry which is preliminary data.</text>
</comment>
<dbReference type="Proteomes" id="UP000294513">
    <property type="component" value="Unassembled WGS sequence"/>
</dbReference>
<evidence type="ECO:0000256" key="1">
    <source>
        <dbReference type="ARBA" id="ARBA00004253"/>
    </source>
</evidence>
<evidence type="ECO:0000256" key="8">
    <source>
        <dbReference type="ARBA" id="ARBA00023140"/>
    </source>
</evidence>
<comment type="similarity">
    <text evidence="9">Belongs to the WD repeat peroxin-7 family.</text>
</comment>
<dbReference type="GO" id="GO:0005053">
    <property type="term" value="F:peroxisome matrix targeting signal-2 binding"/>
    <property type="evidence" value="ECO:0007669"/>
    <property type="project" value="InterPro"/>
</dbReference>
<dbReference type="PANTHER" id="PTHR46027:SF1">
    <property type="entry name" value="PEROXISOMAL TARGETING SIGNAL 2 RECEPTOR"/>
    <property type="match status" value="1"/>
</dbReference>
<keyword evidence="5 11" id="KW-0853">WD repeat</keyword>
<dbReference type="CDD" id="cd00200">
    <property type="entry name" value="WD40"/>
    <property type="match status" value="2"/>
</dbReference>
<gene>
    <name evidence="12" type="ORF">E1298_09315</name>
</gene>
<evidence type="ECO:0000256" key="11">
    <source>
        <dbReference type="PROSITE-ProRule" id="PRU00221"/>
    </source>
</evidence>
<dbReference type="SUPFAM" id="SSF50978">
    <property type="entry name" value="WD40 repeat-like"/>
    <property type="match status" value="3"/>
</dbReference>
<keyword evidence="7" id="KW-0653">Protein transport</keyword>
<feature type="repeat" description="WD" evidence="11">
    <location>
        <begin position="1023"/>
        <end position="1059"/>
    </location>
</feature>
<organism evidence="12 13">
    <name type="scientific">Actinomadura rubrisoli</name>
    <dbReference type="NCBI Taxonomy" id="2530368"/>
    <lineage>
        <taxon>Bacteria</taxon>
        <taxon>Bacillati</taxon>
        <taxon>Actinomycetota</taxon>
        <taxon>Actinomycetes</taxon>
        <taxon>Streptosporangiales</taxon>
        <taxon>Thermomonosporaceae</taxon>
        <taxon>Actinomadura</taxon>
    </lineage>
</organism>
<keyword evidence="4" id="KW-0963">Cytoplasm</keyword>
<dbReference type="PROSITE" id="PS50082">
    <property type="entry name" value="WD_REPEATS_2"/>
    <property type="match status" value="5"/>
</dbReference>
<evidence type="ECO:0000313" key="12">
    <source>
        <dbReference type="EMBL" id="TDD93516.1"/>
    </source>
</evidence>
<evidence type="ECO:0000256" key="7">
    <source>
        <dbReference type="ARBA" id="ARBA00022927"/>
    </source>
</evidence>
<dbReference type="InterPro" id="IPR020472">
    <property type="entry name" value="WD40_PAC1"/>
</dbReference>
<accession>A0A4R5C4Z4</accession>